<evidence type="ECO:0000313" key="1">
    <source>
        <dbReference type="EMBL" id="AJX18184.1"/>
    </source>
</evidence>
<dbReference type="Gene3D" id="3.30.420.40">
    <property type="match status" value="1"/>
</dbReference>
<sequence>MTVSQMRFDCGNDLPIINELRAPSGFSIGENSFDERFTSVLRCKLDLDNNISLQEEQAVIMPFIKDFHQRHKTQLSDDKSDESYPCYVPDGNMKFSLTRKEMDHIMMPPIKEICQRINQYLAGIKIDCVVLSGGNSELAPLREALKMMLEANGILKRDGKIIHKPAYSSNAVVRGLHFWVNNPRLVRSRYPRMSLARVAKHELTELDNRFDVPAKDSQLQWFYDSANRIMTEGVCVPEGIQTVDIYFDIDANETTPDILPIDLCIPNTDAVTYDSGMRKWNFASHCTTVATVDLQPIVADIMIGNLKKAAGKRRRFWLHLGFEVGIEVIVEVFWCSDGLRCSAETSDHSKKCHVGIPDRPLLQEFRAPVQKRQSSDGTINNDTLGSYLDEVQRGNEMKKMENEKRKEEIEKKKRDSEILLRHNSSYMDQLYSNSTNFGDPSPLGYTTMIGSNGAKRWKSSTEDIFTVDPKKTYNCNH</sequence>
<dbReference type="PANTHER" id="PTHR42749:SF1">
    <property type="entry name" value="CELL SHAPE-DETERMINING PROTEIN MREB"/>
    <property type="match status" value="1"/>
</dbReference>
<dbReference type="InterPro" id="IPR043129">
    <property type="entry name" value="ATPase_NBD"/>
</dbReference>
<proteinExistence type="predicted"/>
<accession>A0A0K0M9Z2</accession>
<dbReference type="Gene3D" id="3.90.640.10">
    <property type="entry name" value="Actin, Chain A, domain 4"/>
    <property type="match status" value="1"/>
</dbReference>
<dbReference type="AlphaFoldDB" id="A0A0K0M9Z2"/>
<dbReference type="SUPFAM" id="SSF53067">
    <property type="entry name" value="Actin-like ATPase domain"/>
    <property type="match status" value="1"/>
</dbReference>
<reference evidence="1" key="1">
    <citation type="journal article" date="2015" name="Fungal Genet. Biol.">
        <title>Characterization and distribution of mating-type genes of the turfgrass pathogen Sclerotinia homoeocarpa on a global scale.</title>
        <authorList>
            <person name="Putman A.I."/>
            <person name="Tredway L.P."/>
            <person name="Carbone I."/>
        </authorList>
    </citation>
    <scope>NUCLEOTIDE SEQUENCE</scope>
    <source>
        <strain evidence="1">MB-01</strain>
    </source>
</reference>
<dbReference type="PANTHER" id="PTHR42749">
    <property type="entry name" value="CELL SHAPE-DETERMINING PROTEIN MREB"/>
    <property type="match status" value="1"/>
</dbReference>
<organism evidence="1">
    <name type="scientific">Clarireedia homoeocarpa</name>
    <dbReference type="NCBI Taxonomy" id="1436886"/>
    <lineage>
        <taxon>Eukaryota</taxon>
        <taxon>Fungi</taxon>
        <taxon>Dikarya</taxon>
        <taxon>Ascomycota</taxon>
        <taxon>Pezizomycotina</taxon>
        <taxon>Leotiomycetes</taxon>
        <taxon>Helotiales</taxon>
        <taxon>Rutstroemiaceae</taxon>
        <taxon>Clarireedia</taxon>
    </lineage>
</organism>
<dbReference type="EMBL" id="KP842493">
    <property type="protein sequence ID" value="AJX18184.1"/>
    <property type="molecule type" value="Genomic_DNA"/>
</dbReference>
<protein>
    <submittedName>
        <fullName evidence="1">Uncharacterized protein</fullName>
    </submittedName>
</protein>
<name>A0A0K0M9Z2_9HELO</name>